<dbReference type="GeneID" id="17301968"/>
<evidence type="ECO:0000313" key="2">
    <source>
        <dbReference type="EnsemblProtists" id="EKX45265"/>
    </source>
</evidence>
<keyword evidence="3" id="KW-1185">Reference proteome</keyword>
<evidence type="ECO:0000313" key="1">
    <source>
        <dbReference type="EMBL" id="EKX45265.1"/>
    </source>
</evidence>
<sequence length="119" mass="13643">MAMRKELTAGSFLILSALLIASFGLVGHWRARLSMEQRLQHTLVPGSSSYLSASKYLKQVQSAAGQVAYEKKQEAKREAAMREGMKQAKQLYQYTMRHGYGKDQDREMWKTLEAFSHRK</sequence>
<reference evidence="1 3" key="1">
    <citation type="journal article" date="2012" name="Nature">
        <title>Algal genomes reveal evolutionary mosaicism and the fate of nucleomorphs.</title>
        <authorList>
            <consortium name="DOE Joint Genome Institute"/>
            <person name="Curtis B.A."/>
            <person name="Tanifuji G."/>
            <person name="Burki F."/>
            <person name="Gruber A."/>
            <person name="Irimia M."/>
            <person name="Maruyama S."/>
            <person name="Arias M.C."/>
            <person name="Ball S.G."/>
            <person name="Gile G.H."/>
            <person name="Hirakawa Y."/>
            <person name="Hopkins J.F."/>
            <person name="Kuo A."/>
            <person name="Rensing S.A."/>
            <person name="Schmutz J."/>
            <person name="Symeonidi A."/>
            <person name="Elias M."/>
            <person name="Eveleigh R.J."/>
            <person name="Herman E.K."/>
            <person name="Klute M.J."/>
            <person name="Nakayama T."/>
            <person name="Obornik M."/>
            <person name="Reyes-Prieto A."/>
            <person name="Armbrust E.V."/>
            <person name="Aves S.J."/>
            <person name="Beiko R.G."/>
            <person name="Coutinho P."/>
            <person name="Dacks J.B."/>
            <person name="Durnford D.G."/>
            <person name="Fast N.M."/>
            <person name="Green B.R."/>
            <person name="Grisdale C.J."/>
            <person name="Hempel F."/>
            <person name="Henrissat B."/>
            <person name="Hoppner M.P."/>
            <person name="Ishida K."/>
            <person name="Kim E."/>
            <person name="Koreny L."/>
            <person name="Kroth P.G."/>
            <person name="Liu Y."/>
            <person name="Malik S.B."/>
            <person name="Maier U.G."/>
            <person name="McRose D."/>
            <person name="Mock T."/>
            <person name="Neilson J.A."/>
            <person name="Onodera N.T."/>
            <person name="Poole A.M."/>
            <person name="Pritham E.J."/>
            <person name="Richards T.A."/>
            <person name="Rocap G."/>
            <person name="Roy S.W."/>
            <person name="Sarai C."/>
            <person name="Schaack S."/>
            <person name="Shirato S."/>
            <person name="Slamovits C.H."/>
            <person name="Spencer D.F."/>
            <person name="Suzuki S."/>
            <person name="Worden A.Z."/>
            <person name="Zauner S."/>
            <person name="Barry K."/>
            <person name="Bell C."/>
            <person name="Bharti A.K."/>
            <person name="Crow J.A."/>
            <person name="Grimwood J."/>
            <person name="Kramer R."/>
            <person name="Lindquist E."/>
            <person name="Lucas S."/>
            <person name="Salamov A."/>
            <person name="McFadden G.I."/>
            <person name="Lane C.E."/>
            <person name="Keeling P.J."/>
            <person name="Gray M.W."/>
            <person name="Grigoriev I.V."/>
            <person name="Archibald J.M."/>
        </authorList>
    </citation>
    <scope>NUCLEOTIDE SEQUENCE</scope>
    <source>
        <strain evidence="1 3">CCMP2712</strain>
    </source>
</reference>
<reference evidence="2" key="3">
    <citation type="submission" date="2015-06" db="UniProtKB">
        <authorList>
            <consortium name="EnsemblProtists"/>
        </authorList>
    </citation>
    <scope>IDENTIFICATION</scope>
</reference>
<accession>L1JB06</accession>
<gene>
    <name evidence="1" type="ORF">GUITHDRAFT_163355</name>
</gene>
<dbReference type="EMBL" id="JH993000">
    <property type="protein sequence ID" value="EKX45265.1"/>
    <property type="molecule type" value="Genomic_DNA"/>
</dbReference>
<organism evidence="1">
    <name type="scientific">Guillardia theta (strain CCMP2712)</name>
    <name type="common">Cryptophyte</name>
    <dbReference type="NCBI Taxonomy" id="905079"/>
    <lineage>
        <taxon>Eukaryota</taxon>
        <taxon>Cryptophyceae</taxon>
        <taxon>Pyrenomonadales</taxon>
        <taxon>Geminigeraceae</taxon>
        <taxon>Guillardia</taxon>
    </lineage>
</organism>
<dbReference type="Proteomes" id="UP000011087">
    <property type="component" value="Unassembled WGS sequence"/>
</dbReference>
<evidence type="ECO:0000313" key="3">
    <source>
        <dbReference type="Proteomes" id="UP000011087"/>
    </source>
</evidence>
<reference evidence="3" key="2">
    <citation type="submission" date="2012-11" db="EMBL/GenBank/DDBJ databases">
        <authorList>
            <person name="Kuo A."/>
            <person name="Curtis B.A."/>
            <person name="Tanifuji G."/>
            <person name="Burki F."/>
            <person name="Gruber A."/>
            <person name="Irimia M."/>
            <person name="Maruyama S."/>
            <person name="Arias M.C."/>
            <person name="Ball S.G."/>
            <person name="Gile G.H."/>
            <person name="Hirakawa Y."/>
            <person name="Hopkins J.F."/>
            <person name="Rensing S.A."/>
            <person name="Schmutz J."/>
            <person name="Symeonidi A."/>
            <person name="Elias M."/>
            <person name="Eveleigh R.J."/>
            <person name="Herman E.K."/>
            <person name="Klute M.J."/>
            <person name="Nakayama T."/>
            <person name="Obornik M."/>
            <person name="Reyes-Prieto A."/>
            <person name="Armbrust E.V."/>
            <person name="Aves S.J."/>
            <person name="Beiko R.G."/>
            <person name="Coutinho P."/>
            <person name="Dacks J.B."/>
            <person name="Durnford D.G."/>
            <person name="Fast N.M."/>
            <person name="Green B.R."/>
            <person name="Grisdale C."/>
            <person name="Hempe F."/>
            <person name="Henrissat B."/>
            <person name="Hoppner M.P."/>
            <person name="Ishida K.-I."/>
            <person name="Kim E."/>
            <person name="Koreny L."/>
            <person name="Kroth P.G."/>
            <person name="Liu Y."/>
            <person name="Malik S.-B."/>
            <person name="Maier U.G."/>
            <person name="McRose D."/>
            <person name="Mock T."/>
            <person name="Neilson J.A."/>
            <person name="Onodera N.T."/>
            <person name="Poole A.M."/>
            <person name="Pritham E.J."/>
            <person name="Richards T.A."/>
            <person name="Rocap G."/>
            <person name="Roy S.W."/>
            <person name="Sarai C."/>
            <person name="Schaack S."/>
            <person name="Shirato S."/>
            <person name="Slamovits C.H."/>
            <person name="Spencer D.F."/>
            <person name="Suzuki S."/>
            <person name="Worden A.Z."/>
            <person name="Zauner S."/>
            <person name="Barry K."/>
            <person name="Bell C."/>
            <person name="Bharti A.K."/>
            <person name="Crow J.A."/>
            <person name="Grimwood J."/>
            <person name="Kramer R."/>
            <person name="Lindquist E."/>
            <person name="Lucas S."/>
            <person name="Salamov A."/>
            <person name="McFadden G.I."/>
            <person name="Lane C.E."/>
            <person name="Keeling P.J."/>
            <person name="Gray M.W."/>
            <person name="Grigoriev I.V."/>
            <person name="Archibald J.M."/>
        </authorList>
    </citation>
    <scope>NUCLEOTIDE SEQUENCE</scope>
    <source>
        <strain evidence="3">CCMP2712</strain>
    </source>
</reference>
<name>L1JB06_GUITC</name>
<dbReference type="AlphaFoldDB" id="L1JB06"/>
<dbReference type="KEGG" id="gtt:GUITHDRAFT_163355"/>
<dbReference type="EnsemblProtists" id="EKX45265">
    <property type="protein sequence ID" value="EKX45265"/>
    <property type="gene ID" value="GUITHDRAFT_163355"/>
</dbReference>
<dbReference type="PaxDb" id="55529-EKX45265"/>
<dbReference type="HOGENOM" id="CLU_2065949_0_0_1"/>
<protein>
    <submittedName>
        <fullName evidence="1 2">Uncharacterized protein</fullName>
    </submittedName>
</protein>
<dbReference type="RefSeq" id="XP_005832245.1">
    <property type="nucleotide sequence ID" value="XM_005832188.1"/>
</dbReference>
<proteinExistence type="predicted"/>